<evidence type="ECO:0000313" key="2">
    <source>
        <dbReference type="Proteomes" id="UP000287651"/>
    </source>
</evidence>
<reference evidence="1 2" key="1">
    <citation type="journal article" date="2014" name="Agronomy (Basel)">
        <title>A Draft Genome Sequence for Ensete ventricosum, the Drought-Tolerant Tree Against Hunger.</title>
        <authorList>
            <person name="Harrison J."/>
            <person name="Moore K.A."/>
            <person name="Paszkiewicz K."/>
            <person name="Jones T."/>
            <person name="Grant M."/>
            <person name="Ambacheew D."/>
            <person name="Muzemil S."/>
            <person name="Studholme D.J."/>
        </authorList>
    </citation>
    <scope>NUCLEOTIDE SEQUENCE [LARGE SCALE GENOMIC DNA]</scope>
</reference>
<protein>
    <submittedName>
        <fullName evidence="1">Uncharacterized protein</fullName>
    </submittedName>
</protein>
<dbReference type="Proteomes" id="UP000287651">
    <property type="component" value="Unassembled WGS sequence"/>
</dbReference>
<accession>A0A426ZHF8</accession>
<comment type="caution">
    <text evidence="1">The sequence shown here is derived from an EMBL/GenBank/DDBJ whole genome shotgun (WGS) entry which is preliminary data.</text>
</comment>
<gene>
    <name evidence="1" type="ORF">B296_00012419</name>
</gene>
<evidence type="ECO:0000313" key="1">
    <source>
        <dbReference type="EMBL" id="RRT63391.1"/>
    </source>
</evidence>
<dbReference type="AlphaFoldDB" id="A0A426ZHF8"/>
<proteinExistence type="predicted"/>
<dbReference type="EMBL" id="AMZH03006614">
    <property type="protein sequence ID" value="RRT63391.1"/>
    <property type="molecule type" value="Genomic_DNA"/>
</dbReference>
<sequence>MEAIIRVPYVAAVQAALAALERNLLPDAVVRRLTRLLLTGRLRLCYLPSADLQLAQLLRFKQCKAWPAPINSLFSHRR</sequence>
<organism evidence="1 2">
    <name type="scientific">Ensete ventricosum</name>
    <name type="common">Abyssinian banana</name>
    <name type="synonym">Musa ensete</name>
    <dbReference type="NCBI Taxonomy" id="4639"/>
    <lineage>
        <taxon>Eukaryota</taxon>
        <taxon>Viridiplantae</taxon>
        <taxon>Streptophyta</taxon>
        <taxon>Embryophyta</taxon>
        <taxon>Tracheophyta</taxon>
        <taxon>Spermatophyta</taxon>
        <taxon>Magnoliopsida</taxon>
        <taxon>Liliopsida</taxon>
        <taxon>Zingiberales</taxon>
        <taxon>Musaceae</taxon>
        <taxon>Ensete</taxon>
    </lineage>
</organism>
<name>A0A426ZHF8_ENSVE</name>